<dbReference type="PaxDb" id="29760-VIT_18s0041g02290.t01"/>
<protein>
    <submittedName>
        <fullName evidence="1">Uncharacterized protein</fullName>
    </submittedName>
</protein>
<organism evidence="1 2">
    <name type="scientific">Vitis vinifera</name>
    <name type="common">Grape</name>
    <dbReference type="NCBI Taxonomy" id="29760"/>
    <lineage>
        <taxon>Eukaryota</taxon>
        <taxon>Viridiplantae</taxon>
        <taxon>Streptophyta</taxon>
        <taxon>Embryophyta</taxon>
        <taxon>Tracheophyta</taxon>
        <taxon>Spermatophyta</taxon>
        <taxon>Magnoliopsida</taxon>
        <taxon>eudicotyledons</taxon>
        <taxon>Gunneridae</taxon>
        <taxon>Pentapetalae</taxon>
        <taxon>rosids</taxon>
        <taxon>Vitales</taxon>
        <taxon>Vitaceae</taxon>
        <taxon>Viteae</taxon>
        <taxon>Vitis</taxon>
    </lineage>
</organism>
<evidence type="ECO:0000313" key="2">
    <source>
        <dbReference type="Proteomes" id="UP000009183"/>
    </source>
</evidence>
<proteinExistence type="predicted"/>
<dbReference type="Proteomes" id="UP000009183">
    <property type="component" value="Chromosome 18"/>
</dbReference>
<keyword evidence="2" id="KW-1185">Reference proteome</keyword>
<sequence length="72" mass="7870">MKKRKLATCCLPLSAHFPVCSLSSLIFYLSPPLNPSFPVFPSLLLHSRASSPLAVSRALISTLLHRRPSCPP</sequence>
<dbReference type="AlphaFoldDB" id="D7U8Z8"/>
<accession>D7U8Z8</accession>
<reference evidence="2" key="1">
    <citation type="journal article" date="2007" name="Nature">
        <title>The grapevine genome sequence suggests ancestral hexaploidization in major angiosperm phyla.</title>
        <authorList>
            <consortium name="The French-Italian Public Consortium for Grapevine Genome Characterization."/>
            <person name="Jaillon O."/>
            <person name="Aury J.-M."/>
            <person name="Noel B."/>
            <person name="Policriti A."/>
            <person name="Clepet C."/>
            <person name="Casagrande A."/>
            <person name="Choisne N."/>
            <person name="Aubourg S."/>
            <person name="Vitulo N."/>
            <person name="Jubin C."/>
            <person name="Vezzi A."/>
            <person name="Legeai F."/>
            <person name="Hugueney P."/>
            <person name="Dasilva C."/>
            <person name="Horner D."/>
            <person name="Mica E."/>
            <person name="Jublot D."/>
            <person name="Poulain J."/>
            <person name="Bruyere C."/>
            <person name="Billault A."/>
            <person name="Segurens B."/>
            <person name="Gouyvenoux M."/>
            <person name="Ugarte E."/>
            <person name="Cattonaro F."/>
            <person name="Anthouard V."/>
            <person name="Vico V."/>
            <person name="Del Fabbro C."/>
            <person name="Alaux M."/>
            <person name="Di Gaspero G."/>
            <person name="Dumas V."/>
            <person name="Felice N."/>
            <person name="Paillard S."/>
            <person name="Juman I."/>
            <person name="Moroldo M."/>
            <person name="Scalabrin S."/>
            <person name="Canaguier A."/>
            <person name="Le Clainche I."/>
            <person name="Malacrida G."/>
            <person name="Durand E."/>
            <person name="Pesole G."/>
            <person name="Laucou V."/>
            <person name="Chatelet P."/>
            <person name="Merdinoglu D."/>
            <person name="Delledonne M."/>
            <person name="Pezzotti M."/>
            <person name="Lecharny A."/>
            <person name="Scarpelli C."/>
            <person name="Artiguenave F."/>
            <person name="Pe M.E."/>
            <person name="Valle G."/>
            <person name="Morgante M."/>
            <person name="Caboche M."/>
            <person name="Adam-Blondon A.-F."/>
            <person name="Weissenbach J."/>
            <person name="Quetier F."/>
            <person name="Wincker P."/>
        </authorList>
    </citation>
    <scope>NUCLEOTIDE SEQUENCE [LARGE SCALE GENOMIC DNA]</scope>
    <source>
        <strain evidence="2">cv. Pinot noir / PN40024</strain>
    </source>
</reference>
<dbReference type="EMBL" id="FN596744">
    <property type="protein sequence ID" value="CBI39212.3"/>
    <property type="molecule type" value="Genomic_DNA"/>
</dbReference>
<evidence type="ECO:0000313" key="1">
    <source>
        <dbReference type="EMBL" id="CBI39212.3"/>
    </source>
</evidence>
<name>D7U8Z8_VITVI</name>
<dbReference type="InParanoid" id="D7U8Z8"/>
<gene>
    <name evidence="1" type="ordered locus">VIT_18s0041g02290</name>
</gene>
<dbReference type="HOGENOM" id="CLU_2727391_0_0_1"/>